<dbReference type="PANTHER" id="PTHR33219:SF14">
    <property type="entry name" value="PROTEIN COFACTOR ASSEMBLY OF COMPLEX C SUBUNIT B CCB3, CHLOROPLASTIC-RELATED"/>
    <property type="match status" value="1"/>
</dbReference>
<evidence type="ECO:0000256" key="1">
    <source>
        <dbReference type="ARBA" id="ARBA00010894"/>
    </source>
</evidence>
<protein>
    <submittedName>
        <fullName evidence="3">Putative integral membrane protein</fullName>
    </submittedName>
</protein>
<evidence type="ECO:0000256" key="2">
    <source>
        <dbReference type="SAM" id="Phobius"/>
    </source>
</evidence>
<evidence type="ECO:0000313" key="4">
    <source>
        <dbReference type="Proteomes" id="UP000016960"/>
    </source>
</evidence>
<organism evidence="3 4">
    <name type="scientific">Rubidibacter lacunae KORDI 51-2</name>
    <dbReference type="NCBI Taxonomy" id="582515"/>
    <lineage>
        <taxon>Bacteria</taxon>
        <taxon>Bacillati</taxon>
        <taxon>Cyanobacteriota</taxon>
        <taxon>Cyanophyceae</taxon>
        <taxon>Oscillatoriophycideae</taxon>
        <taxon>Chroococcales</taxon>
        <taxon>Aphanothecaceae</taxon>
        <taxon>Rubidibacter</taxon>
    </lineage>
</organism>
<dbReference type="GO" id="GO:0016020">
    <property type="term" value="C:membrane"/>
    <property type="evidence" value="ECO:0007669"/>
    <property type="project" value="InterPro"/>
</dbReference>
<dbReference type="eggNOG" id="COG0762">
    <property type="taxonomic scope" value="Bacteria"/>
</dbReference>
<dbReference type="EMBL" id="ASSJ01000079">
    <property type="protein sequence ID" value="ERN40315.1"/>
    <property type="molecule type" value="Genomic_DNA"/>
</dbReference>
<evidence type="ECO:0000313" key="3">
    <source>
        <dbReference type="EMBL" id="ERN40315.1"/>
    </source>
</evidence>
<dbReference type="Pfam" id="PF02325">
    <property type="entry name" value="CCB3_YggT"/>
    <property type="match status" value="1"/>
</dbReference>
<reference evidence="3 4" key="1">
    <citation type="submission" date="2013-05" db="EMBL/GenBank/DDBJ databases">
        <title>Draft genome sequence of Rubidibacter lacunae KORDI 51-2.</title>
        <authorList>
            <person name="Choi D.H."/>
            <person name="Noh J.H."/>
            <person name="Kwon K.-K."/>
            <person name="Lee J.-H."/>
            <person name="Ryu J.-Y."/>
        </authorList>
    </citation>
    <scope>NUCLEOTIDE SEQUENCE [LARGE SCALE GENOMIC DNA]</scope>
    <source>
        <strain evidence="3 4">KORDI 51-2</strain>
    </source>
</reference>
<dbReference type="PANTHER" id="PTHR33219">
    <property type="entry name" value="YLMG HOMOLOG PROTEIN 2, CHLOROPLASTIC"/>
    <property type="match status" value="1"/>
</dbReference>
<dbReference type="InterPro" id="IPR003425">
    <property type="entry name" value="CCB3/YggT"/>
</dbReference>
<name>U5DKR4_9CHRO</name>
<dbReference type="PATRIC" id="fig|582515.4.peg.3662"/>
<comment type="caution">
    <text evidence="3">The sequence shown here is derived from an EMBL/GenBank/DDBJ whole genome shotgun (WGS) entry which is preliminary data.</text>
</comment>
<sequence length="87" mass="9577">MDATTLLVTSLVNFIWLYTILIFARILLSWLQGEGWAQQAMAFLSPVTDPYLNVFRSFIPPLGGIDFSPMLALFVLSTVARVLGGAV</sequence>
<dbReference type="RefSeq" id="WP_022608867.1">
    <property type="nucleotide sequence ID" value="NZ_ASSJ01000079.1"/>
</dbReference>
<comment type="similarity">
    <text evidence="1">Belongs to the YggT family.</text>
</comment>
<gene>
    <name evidence="3" type="ORF">KR51_00032620</name>
</gene>
<dbReference type="Proteomes" id="UP000016960">
    <property type="component" value="Unassembled WGS sequence"/>
</dbReference>
<accession>U5DKR4</accession>
<keyword evidence="2" id="KW-0812">Transmembrane</keyword>
<keyword evidence="4" id="KW-1185">Reference proteome</keyword>
<proteinExistence type="inferred from homology"/>
<dbReference type="AlphaFoldDB" id="U5DKR4"/>
<keyword evidence="2" id="KW-1133">Transmembrane helix</keyword>
<dbReference type="InParanoid" id="U5DKR4"/>
<dbReference type="FunCoup" id="U5DKR4">
    <property type="interactions" value="4"/>
</dbReference>
<dbReference type="STRING" id="582515.KR51_00032620"/>
<feature type="transmembrane region" description="Helical" evidence="2">
    <location>
        <begin position="6"/>
        <end position="28"/>
    </location>
</feature>
<keyword evidence="2" id="KW-0472">Membrane</keyword>
<dbReference type="OrthoDB" id="47652at2"/>